<dbReference type="PANTHER" id="PTHR11799:SF12">
    <property type="entry name" value="PARAOXONASE-RELATED"/>
    <property type="match status" value="1"/>
</dbReference>
<dbReference type="EMBL" id="CAJMWV010004034">
    <property type="protein sequence ID" value="CAE6492306.1"/>
    <property type="molecule type" value="Genomic_DNA"/>
</dbReference>
<accession>A0A8H3CT99</accession>
<comment type="caution">
    <text evidence="1">The sequence shown here is derived from an EMBL/GenBank/DDBJ whole genome shotgun (WGS) entry which is preliminary data.</text>
</comment>
<dbReference type="InterPro" id="IPR011042">
    <property type="entry name" value="6-blade_b-propeller_TolB-like"/>
</dbReference>
<gene>
    <name evidence="1" type="ORF">RDB_LOCUS110301</name>
</gene>
<organism evidence="1 2">
    <name type="scientific">Rhizoctonia solani</name>
    <dbReference type="NCBI Taxonomy" id="456999"/>
    <lineage>
        <taxon>Eukaryota</taxon>
        <taxon>Fungi</taxon>
        <taxon>Dikarya</taxon>
        <taxon>Basidiomycota</taxon>
        <taxon>Agaricomycotina</taxon>
        <taxon>Agaricomycetes</taxon>
        <taxon>Cantharellales</taxon>
        <taxon>Ceratobasidiaceae</taxon>
        <taxon>Rhizoctonia</taxon>
    </lineage>
</organism>
<dbReference type="Proteomes" id="UP000663831">
    <property type="component" value="Unassembled WGS sequence"/>
</dbReference>
<name>A0A8H3CT99_9AGAM</name>
<sequence>MPSIVGVFFTLTVLTLGIVYQVYVSPFLTLGGWYRSVEPLNIEHCTGTEELKACEKLVIHPSGVVYLACAPSPESRLAWMPAVQHFNSTHMEGTPSEDYVATYDTQSHKITKLSVTGFADPRRLNVHGMDVVPDEHNPDLLWVYLVNHRPPLSGLSKNGADSAIEVFKTYLGSSHMEWVRTFAHPEVVLTPNDVVGGSNGKEVWFTNDYPVKQGMKRELHAYFQIGSTWIGYCHADTGCKIAADDLYTSNGIVRTRDGNIWVGSVMGGYLTVHEQQADKTLVQTDIIQLGSFVDNLSVAPDGSVIATTFPKAELVLKSFKDTKVKSPSSAHRISINKGESSYYGEKYKVQKIYEDDGALGSSATSTAVYDGNIYLHELQACEKITILSSGIMYLACAGTIESRTTWMPTLDALNVTAALTRSTPDFLATYDLNTGAITRLTVKGLVDPRALNLHGMDVVPDETDPKKLWIYLVNHRPRADSAQKGADSVIEIFKTHTGADYVEWVQTVGDARVMVTPNDIVGGGNGKEFWFTNDNGAKVGWRRHLDALLWLKTTFVGYCHVTHGCKKASVSLYGSNGITRASDGSILVGSYRAGQLTVHRPKEDKTLEHVRTIQTGARLRLDLHDKRVDLPSIFYIDLPLDNLALSADGSVIAAAFPKLHLLVETMRNMSLTAPSAVLRISDATLDGKYKVEKIYEDDGQLGSFATTAAMYSDTLYIHGGPSVFV</sequence>
<dbReference type="AlphaFoldDB" id="A0A8H3CT99"/>
<dbReference type="Gene3D" id="2.120.10.30">
    <property type="entry name" value="TolB, C-terminal domain"/>
    <property type="match status" value="2"/>
</dbReference>
<evidence type="ECO:0000313" key="1">
    <source>
        <dbReference type="EMBL" id="CAE6492306.1"/>
    </source>
</evidence>
<dbReference type="SUPFAM" id="SSF63829">
    <property type="entry name" value="Calcium-dependent phosphotriesterase"/>
    <property type="match status" value="2"/>
</dbReference>
<dbReference type="PANTHER" id="PTHR11799">
    <property type="entry name" value="PARAOXONASE"/>
    <property type="match status" value="1"/>
</dbReference>
<evidence type="ECO:0000313" key="2">
    <source>
        <dbReference type="Proteomes" id="UP000663831"/>
    </source>
</evidence>
<dbReference type="InterPro" id="IPR051288">
    <property type="entry name" value="Serum_paraoxonase/arylesterase"/>
</dbReference>
<reference evidence="1" key="1">
    <citation type="submission" date="2021-01" db="EMBL/GenBank/DDBJ databases">
        <authorList>
            <person name="Kaushik A."/>
        </authorList>
    </citation>
    <scope>NUCLEOTIDE SEQUENCE</scope>
    <source>
        <strain evidence="1">AG3-1AP</strain>
    </source>
</reference>
<proteinExistence type="predicted"/>
<protein>
    <submittedName>
        <fullName evidence="1">Uncharacterized protein</fullName>
    </submittedName>
</protein>